<protein>
    <submittedName>
        <fullName evidence="2">Phenazine biosynthesis protein PhzF family</fullName>
    </submittedName>
</protein>
<evidence type="ECO:0000313" key="2">
    <source>
        <dbReference type="EMBL" id="SDF63629.1"/>
    </source>
</evidence>
<dbReference type="Gene3D" id="3.10.310.10">
    <property type="entry name" value="Diaminopimelate Epimerase, Chain A, domain 1"/>
    <property type="match status" value="2"/>
</dbReference>
<reference evidence="3" key="1">
    <citation type="submission" date="2016-10" db="EMBL/GenBank/DDBJ databases">
        <authorList>
            <person name="Varghese N."/>
            <person name="Submissions S."/>
        </authorList>
    </citation>
    <scope>NUCLEOTIDE SEQUENCE [LARGE SCALE GENOMIC DNA]</scope>
    <source>
        <strain evidence="3">DSM 16477</strain>
    </source>
</reference>
<sequence length="299" mass="31451">MKYEFDWVDAFTDQTFGGNGCAVVHGGADLPDDICTAYVRETSLVECTFTGPSAVADFKVKYYLASREIPFAGHPTIATVAALRHRGLIGEGSLKLETGAGLVEVEVTGDQIAMTQIAPEFGPKVPADVVARVGGISADDIIGDPQVVSTGLPFCITVLKNRATLDTLRLNMAALDAYNRLLGQADNDMMEPFWVTLGGATDVGDTYARLLLAPPSPPEDPFTGSATGAMAAYLWANGLIDVPQFTAEQGHGMGRPGRAEVEVLGPREAITGVRVAGQGRVVMSGDVFMPDATGTEGAR</sequence>
<dbReference type="EMBL" id="FNBP01000002">
    <property type="protein sequence ID" value="SDF63629.1"/>
    <property type="molecule type" value="Genomic_DNA"/>
</dbReference>
<feature type="active site" evidence="1">
    <location>
        <position position="46"/>
    </location>
</feature>
<dbReference type="AlphaFoldDB" id="A0A1G7MR84"/>
<dbReference type="STRING" id="218672.SAMN04489759_102621"/>
<accession>A0A1G7MR84</accession>
<dbReference type="Proteomes" id="UP000199399">
    <property type="component" value="Unassembled WGS sequence"/>
</dbReference>
<dbReference type="OrthoDB" id="9788221at2"/>
<dbReference type="PANTHER" id="PTHR13774">
    <property type="entry name" value="PHENAZINE BIOSYNTHESIS PROTEIN"/>
    <property type="match status" value="1"/>
</dbReference>
<organism evidence="2 3">
    <name type="scientific">Sulfitobacter delicatus</name>
    <dbReference type="NCBI Taxonomy" id="218672"/>
    <lineage>
        <taxon>Bacteria</taxon>
        <taxon>Pseudomonadati</taxon>
        <taxon>Pseudomonadota</taxon>
        <taxon>Alphaproteobacteria</taxon>
        <taxon>Rhodobacterales</taxon>
        <taxon>Roseobacteraceae</taxon>
        <taxon>Sulfitobacter</taxon>
    </lineage>
</organism>
<dbReference type="RefSeq" id="WP_093740254.1">
    <property type="nucleotide sequence ID" value="NZ_FNBP01000002.1"/>
</dbReference>
<name>A0A1G7MR84_9RHOB</name>
<dbReference type="GO" id="GO:0005737">
    <property type="term" value="C:cytoplasm"/>
    <property type="evidence" value="ECO:0007669"/>
    <property type="project" value="TreeGrafter"/>
</dbReference>
<dbReference type="Pfam" id="PF02567">
    <property type="entry name" value="PhzC-PhzF"/>
    <property type="match status" value="1"/>
</dbReference>
<dbReference type="GO" id="GO:0016853">
    <property type="term" value="F:isomerase activity"/>
    <property type="evidence" value="ECO:0007669"/>
    <property type="project" value="TreeGrafter"/>
</dbReference>
<gene>
    <name evidence="2" type="ORF">SAMN04489759_102621</name>
</gene>
<evidence type="ECO:0000313" key="3">
    <source>
        <dbReference type="Proteomes" id="UP000199399"/>
    </source>
</evidence>
<dbReference type="InterPro" id="IPR003719">
    <property type="entry name" value="Phenazine_PhzF-like"/>
</dbReference>
<keyword evidence="3" id="KW-1185">Reference proteome</keyword>
<proteinExistence type="predicted"/>
<dbReference type="SUPFAM" id="SSF54506">
    <property type="entry name" value="Diaminopimelate epimerase-like"/>
    <property type="match status" value="1"/>
</dbReference>
<evidence type="ECO:0000256" key="1">
    <source>
        <dbReference type="PIRSR" id="PIRSR016184-1"/>
    </source>
</evidence>
<dbReference type="NCBIfam" id="TIGR00654">
    <property type="entry name" value="PhzF_family"/>
    <property type="match status" value="1"/>
</dbReference>
<dbReference type="PIRSF" id="PIRSF016184">
    <property type="entry name" value="PhzC_PhzF"/>
    <property type="match status" value="1"/>
</dbReference>